<reference evidence="1" key="2">
    <citation type="submission" date="2022-01" db="EMBL/GenBank/DDBJ databases">
        <authorList>
            <person name="Yamashiro T."/>
            <person name="Shiraishi A."/>
            <person name="Satake H."/>
            <person name="Nakayama K."/>
        </authorList>
    </citation>
    <scope>NUCLEOTIDE SEQUENCE</scope>
</reference>
<organism evidence="1 2">
    <name type="scientific">Tanacetum coccineum</name>
    <dbReference type="NCBI Taxonomy" id="301880"/>
    <lineage>
        <taxon>Eukaryota</taxon>
        <taxon>Viridiplantae</taxon>
        <taxon>Streptophyta</taxon>
        <taxon>Embryophyta</taxon>
        <taxon>Tracheophyta</taxon>
        <taxon>Spermatophyta</taxon>
        <taxon>Magnoliopsida</taxon>
        <taxon>eudicotyledons</taxon>
        <taxon>Gunneridae</taxon>
        <taxon>Pentapetalae</taxon>
        <taxon>asterids</taxon>
        <taxon>campanulids</taxon>
        <taxon>Asterales</taxon>
        <taxon>Asteraceae</taxon>
        <taxon>Asteroideae</taxon>
        <taxon>Anthemideae</taxon>
        <taxon>Anthemidinae</taxon>
        <taxon>Tanacetum</taxon>
    </lineage>
</organism>
<comment type="caution">
    <text evidence="1">The sequence shown here is derived from an EMBL/GenBank/DDBJ whole genome shotgun (WGS) entry which is preliminary data.</text>
</comment>
<sequence>MESTFFSLLMKAHSRWDNAKMRLLQDRLRADICVMNILLQGLPRDIYKLINHNTDAKDIWDNVKMLLEGSELTKDDHESHLYDEFEHFGQHKGENIHDYYGRFVMAVKLNRGFKESNHDQLYAYLKQHELHANENKMLIERLNQHSQDPLALVSNVSPYHYPSSSSVPPQSSYTLPLTYQPYFADNTHLDTGNGGAQNRSGNVNAGQGKPIKYHNCNGIGHIARNCNQPKRPQNSDYFKEKMLLMQAQENGVDLDEDQLLFLVANQCDTFDSDVDEAPTAQTMFMANLSSAEPIYDEVGPSYDSDTLSEVQDHANCLDNMNKYHEEHEMQNDVQSNNVVDSNTEYTSNSNIILYEQYVQDNEEQVVKSDVSSVPNDAIMIITNDVYEQDTQCVTSNQPNKTVNASLTAELARYKELAEVYEKMAQFELTE</sequence>
<accession>A0ABQ4WNA0</accession>
<evidence type="ECO:0008006" key="3">
    <source>
        <dbReference type="Google" id="ProtNLM"/>
    </source>
</evidence>
<evidence type="ECO:0000313" key="2">
    <source>
        <dbReference type="Proteomes" id="UP001151760"/>
    </source>
</evidence>
<dbReference type="Proteomes" id="UP001151760">
    <property type="component" value="Unassembled WGS sequence"/>
</dbReference>
<gene>
    <name evidence="1" type="ORF">Tco_0627731</name>
</gene>
<name>A0ABQ4WNA0_9ASTR</name>
<evidence type="ECO:0000313" key="1">
    <source>
        <dbReference type="EMBL" id="GJS54369.1"/>
    </source>
</evidence>
<dbReference type="EMBL" id="BQNB010008792">
    <property type="protein sequence ID" value="GJS54369.1"/>
    <property type="molecule type" value="Genomic_DNA"/>
</dbReference>
<reference evidence="1" key="1">
    <citation type="journal article" date="2022" name="Int. J. Mol. Sci.">
        <title>Draft Genome of Tanacetum Coccineum: Genomic Comparison of Closely Related Tanacetum-Family Plants.</title>
        <authorList>
            <person name="Yamashiro T."/>
            <person name="Shiraishi A."/>
            <person name="Nakayama K."/>
            <person name="Satake H."/>
        </authorList>
    </citation>
    <scope>NUCLEOTIDE SEQUENCE</scope>
</reference>
<protein>
    <recommendedName>
        <fullName evidence="3">CCHC-type domain-containing protein</fullName>
    </recommendedName>
</protein>
<keyword evidence="2" id="KW-1185">Reference proteome</keyword>
<proteinExistence type="predicted"/>